<dbReference type="Gene3D" id="1.20.1280.50">
    <property type="match status" value="1"/>
</dbReference>
<organism evidence="3 4">
    <name type="scientific">Ceratopteris richardii</name>
    <name type="common">Triangle waterfern</name>
    <dbReference type="NCBI Taxonomy" id="49495"/>
    <lineage>
        <taxon>Eukaryota</taxon>
        <taxon>Viridiplantae</taxon>
        <taxon>Streptophyta</taxon>
        <taxon>Embryophyta</taxon>
        <taxon>Tracheophyta</taxon>
        <taxon>Polypodiopsida</taxon>
        <taxon>Polypodiidae</taxon>
        <taxon>Polypodiales</taxon>
        <taxon>Pteridineae</taxon>
        <taxon>Pteridaceae</taxon>
        <taxon>Parkerioideae</taxon>
        <taxon>Ceratopteris</taxon>
    </lineage>
</organism>
<feature type="domain" description="F-box" evidence="2">
    <location>
        <begin position="111"/>
        <end position="158"/>
    </location>
</feature>
<dbReference type="SUPFAM" id="SSF81383">
    <property type="entry name" value="F-box domain"/>
    <property type="match status" value="1"/>
</dbReference>
<evidence type="ECO:0000256" key="1">
    <source>
        <dbReference type="SAM" id="MobiDB-lite"/>
    </source>
</evidence>
<evidence type="ECO:0000313" key="3">
    <source>
        <dbReference type="EMBL" id="KAH7307312.1"/>
    </source>
</evidence>
<evidence type="ECO:0000313" key="4">
    <source>
        <dbReference type="Proteomes" id="UP000825935"/>
    </source>
</evidence>
<gene>
    <name evidence="3" type="ORF">KP509_22G053800</name>
</gene>
<feature type="region of interest" description="Disordered" evidence="1">
    <location>
        <begin position="16"/>
        <end position="104"/>
    </location>
</feature>
<feature type="compositionally biased region" description="Low complexity" evidence="1">
    <location>
        <begin position="91"/>
        <end position="100"/>
    </location>
</feature>
<name>A0A8T2S594_CERRI</name>
<dbReference type="PANTHER" id="PTHR31672:SF2">
    <property type="entry name" value="F-BOX DOMAIN-CONTAINING PROTEIN"/>
    <property type="match status" value="1"/>
</dbReference>
<dbReference type="OMA" id="AMITEEN"/>
<dbReference type="Pfam" id="PF00646">
    <property type="entry name" value="F-box"/>
    <property type="match status" value="1"/>
</dbReference>
<dbReference type="PANTHER" id="PTHR31672">
    <property type="entry name" value="BNACNNG10540D PROTEIN"/>
    <property type="match status" value="1"/>
</dbReference>
<dbReference type="InterPro" id="IPR001810">
    <property type="entry name" value="F-box_dom"/>
</dbReference>
<dbReference type="InterPro" id="IPR036047">
    <property type="entry name" value="F-box-like_dom_sf"/>
</dbReference>
<dbReference type="InterPro" id="IPR050796">
    <property type="entry name" value="SCF_F-box_component"/>
</dbReference>
<dbReference type="SMART" id="SM00256">
    <property type="entry name" value="FBOX"/>
    <property type="match status" value="1"/>
</dbReference>
<feature type="compositionally biased region" description="Basic and acidic residues" evidence="1">
    <location>
        <begin position="18"/>
        <end position="30"/>
    </location>
</feature>
<dbReference type="SUPFAM" id="SSF117281">
    <property type="entry name" value="Kelch motif"/>
    <property type="match status" value="1"/>
</dbReference>
<proteinExistence type="predicted"/>
<sequence length="475" mass="53171">MQEVFHADFDSVIARGIHSIDMEASETRSSEEDEDFEEEEVGDKEEAWDVLFSDTSPSSPAGKGVAECDEDDSIEGEEGDNAEETGNALFSASSPSSSVSEGEEVAECEASSIWGELPSELVDRVLAFLPPICLFRLRAVCTRWRGLPDGDGGFFRALSKQIPPHGPCFLMAQKDGCVWRLVVYSYPMRSWHALPSPSPPEKETAPHSLVASAGGLLCFAVLHGCREELLVSNAFRQTYRRLPPLRHTRQLAFVAMITEENVSGFKIVAAGDGSSARARPVDIDIPTEVYDSKSDAWVSSHSQPPAGLRPQCSAFWRDRLYCLTVSPIRLVAFDLERCIWETLPVRMPRLLQDAHLIAGGGKGRLLLVGRIALYSLHQSMRIWEINAVDMEWTEVGRMPHMLFRALLRSSAESFQCFGYGDFICFAAQKQPQRWLLYDTSHKIWHWFGSCPLLSSSSRKKVRGFYFEPRLWAGLR</sequence>
<keyword evidence="4" id="KW-1185">Reference proteome</keyword>
<dbReference type="Proteomes" id="UP000825935">
    <property type="component" value="Chromosome 22"/>
</dbReference>
<accession>A0A8T2S594</accession>
<reference evidence="3" key="1">
    <citation type="submission" date="2021-08" db="EMBL/GenBank/DDBJ databases">
        <title>WGS assembly of Ceratopteris richardii.</title>
        <authorList>
            <person name="Marchant D.B."/>
            <person name="Chen G."/>
            <person name="Jenkins J."/>
            <person name="Shu S."/>
            <person name="Leebens-Mack J."/>
            <person name="Grimwood J."/>
            <person name="Schmutz J."/>
            <person name="Soltis P."/>
            <person name="Soltis D."/>
            <person name="Chen Z.-H."/>
        </authorList>
    </citation>
    <scope>NUCLEOTIDE SEQUENCE</scope>
    <source>
        <strain evidence="3">Whitten #5841</strain>
        <tissue evidence="3">Leaf</tissue>
    </source>
</reference>
<evidence type="ECO:0000259" key="2">
    <source>
        <dbReference type="PROSITE" id="PS50181"/>
    </source>
</evidence>
<feature type="compositionally biased region" description="Acidic residues" evidence="1">
    <location>
        <begin position="67"/>
        <end position="83"/>
    </location>
</feature>
<dbReference type="PROSITE" id="PS50181">
    <property type="entry name" value="FBOX"/>
    <property type="match status" value="1"/>
</dbReference>
<feature type="compositionally biased region" description="Acidic residues" evidence="1">
    <location>
        <begin position="31"/>
        <end position="48"/>
    </location>
</feature>
<dbReference type="Gene3D" id="2.120.10.80">
    <property type="entry name" value="Kelch-type beta propeller"/>
    <property type="match status" value="1"/>
</dbReference>
<protein>
    <recommendedName>
        <fullName evidence="2">F-box domain-containing protein</fullName>
    </recommendedName>
</protein>
<comment type="caution">
    <text evidence="3">The sequence shown here is derived from an EMBL/GenBank/DDBJ whole genome shotgun (WGS) entry which is preliminary data.</text>
</comment>
<dbReference type="EMBL" id="CM035427">
    <property type="protein sequence ID" value="KAH7307312.1"/>
    <property type="molecule type" value="Genomic_DNA"/>
</dbReference>
<dbReference type="AlphaFoldDB" id="A0A8T2S594"/>
<dbReference type="InterPro" id="IPR015915">
    <property type="entry name" value="Kelch-typ_b-propeller"/>
</dbReference>
<dbReference type="OrthoDB" id="1885938at2759"/>